<accession>A0A0B6Y915</accession>
<dbReference type="InterPro" id="IPR019510">
    <property type="entry name" value="AKAP7-like_phosphoesterase"/>
</dbReference>
<dbReference type="PANTHER" id="PTHR46729">
    <property type="entry name" value="LEUKOCYTE RECEPTOR CLUSTER MEMBER 9"/>
    <property type="match status" value="1"/>
</dbReference>
<evidence type="ECO:0000313" key="3">
    <source>
        <dbReference type="EMBL" id="CEK52326.1"/>
    </source>
</evidence>
<dbReference type="Gene3D" id="3.10.110.10">
    <property type="entry name" value="Ubiquitin Conjugating Enzyme"/>
    <property type="match status" value="1"/>
</dbReference>
<dbReference type="SUPFAM" id="SSF54495">
    <property type="entry name" value="UBC-like"/>
    <property type="match status" value="1"/>
</dbReference>
<protein>
    <recommendedName>
        <fullName evidence="2">RWD domain-containing protein</fullName>
    </recommendedName>
</protein>
<reference evidence="3" key="1">
    <citation type="submission" date="2014-12" db="EMBL/GenBank/DDBJ databases">
        <title>Insight into the proteome of Arion vulgaris.</title>
        <authorList>
            <person name="Aradska J."/>
            <person name="Bulat T."/>
            <person name="Smidak R."/>
            <person name="Sarate P."/>
            <person name="Gangsoo J."/>
            <person name="Sialana F."/>
            <person name="Bilban M."/>
            <person name="Lubec G."/>
        </authorList>
    </citation>
    <scope>NUCLEOTIDE SEQUENCE</scope>
    <source>
        <tissue evidence="3">Skin</tissue>
    </source>
</reference>
<dbReference type="InterPro" id="IPR042653">
    <property type="entry name" value="Leng9"/>
</dbReference>
<dbReference type="SUPFAM" id="SSF55144">
    <property type="entry name" value="LigT-like"/>
    <property type="match status" value="1"/>
</dbReference>
<dbReference type="Gene3D" id="3.90.1140.10">
    <property type="entry name" value="Cyclic phosphodiesterase"/>
    <property type="match status" value="1"/>
</dbReference>
<feature type="domain" description="RWD" evidence="2">
    <location>
        <begin position="21"/>
        <end position="119"/>
    </location>
</feature>
<dbReference type="Pfam" id="PF10469">
    <property type="entry name" value="AKAP7_NLS"/>
    <property type="match status" value="1"/>
</dbReference>
<evidence type="ECO:0000256" key="1">
    <source>
        <dbReference type="SAM" id="MobiDB-lite"/>
    </source>
</evidence>
<organism evidence="3">
    <name type="scientific">Arion vulgaris</name>
    <dbReference type="NCBI Taxonomy" id="1028688"/>
    <lineage>
        <taxon>Eukaryota</taxon>
        <taxon>Metazoa</taxon>
        <taxon>Spiralia</taxon>
        <taxon>Lophotrochozoa</taxon>
        <taxon>Mollusca</taxon>
        <taxon>Gastropoda</taxon>
        <taxon>Heterobranchia</taxon>
        <taxon>Euthyneura</taxon>
        <taxon>Panpulmonata</taxon>
        <taxon>Eupulmonata</taxon>
        <taxon>Stylommatophora</taxon>
        <taxon>Helicina</taxon>
        <taxon>Arionoidea</taxon>
        <taxon>Arionidae</taxon>
        <taxon>Arion</taxon>
    </lineage>
</organism>
<dbReference type="InterPro" id="IPR006575">
    <property type="entry name" value="RWD_dom"/>
</dbReference>
<dbReference type="InterPro" id="IPR040459">
    <property type="entry name" value="MJ1316"/>
</dbReference>
<dbReference type="Pfam" id="PF04457">
    <property type="entry name" value="MJ1316"/>
    <property type="match status" value="1"/>
</dbReference>
<dbReference type="AlphaFoldDB" id="A0A0B6Y915"/>
<dbReference type="SMART" id="SM00591">
    <property type="entry name" value="RWD"/>
    <property type="match status" value="1"/>
</dbReference>
<dbReference type="PROSITE" id="PS50908">
    <property type="entry name" value="RWD"/>
    <property type="match status" value="1"/>
</dbReference>
<dbReference type="Pfam" id="PF05773">
    <property type="entry name" value="RWD"/>
    <property type="match status" value="1"/>
</dbReference>
<feature type="region of interest" description="Disordered" evidence="1">
    <location>
        <begin position="271"/>
        <end position="298"/>
    </location>
</feature>
<dbReference type="PANTHER" id="PTHR46729:SF1">
    <property type="entry name" value="LEUKOCYTE RECEPTOR CLUSTER MEMBER 9"/>
    <property type="match status" value="1"/>
</dbReference>
<proteinExistence type="predicted"/>
<sequence>MASSIPNKMTQTEKSNADQQTEVSSIKAAFPNRCRVISDVGEFSQVVTVQPENMDVTIKFQLPAAYPSVIPEITIRSQSLTEESIADVRQILRSKAREMLGQQMIRPLIVDAESHLRALGLKPGKTILANGHTFVDKHQNKRRKQKIKPKCEDELQNQKLPSMKTADDVVKRIIWDDALEKDDFIVGYFDRFRGLLEKCFSAFSWEDLASVDYDVLAVPKHRIQYFKYKKVKVWDKTRRIDNVFGSAEGTKTIDVVIKELQELERLGQTVEDSPFYNSENNDKSHLDSSDEDSSDDSDIEVTIGNIVGVTSTKSEKEQDSHQECRAAASVYGRYDKEEQRRKEIEFRNSLRPNHFLCVRITNVEIIDKIGKIQDELMDTESLFAECCIPGASLHLTLSTLGLDTTDQVLQCIEVLKKIEPDLKLALPTHNLKLHGVSNFHNQVMFSEVHHKIDFQNFHSLLKHALQEADIQIRDGYDYVPHVTIMKISRPIARILGTKHIKPELYSNHTQTYFGEQKVDSIYLCSMGKERREDGFYLTPFEMHFTT</sequence>
<name>A0A0B6Y915_9EUPU</name>
<dbReference type="EMBL" id="HACG01005461">
    <property type="protein sequence ID" value="CEK52326.1"/>
    <property type="molecule type" value="Transcribed_RNA"/>
</dbReference>
<evidence type="ECO:0000259" key="2">
    <source>
        <dbReference type="PROSITE" id="PS50908"/>
    </source>
</evidence>
<feature type="region of interest" description="Disordered" evidence="1">
    <location>
        <begin position="1"/>
        <end position="23"/>
    </location>
</feature>
<dbReference type="InterPro" id="IPR009097">
    <property type="entry name" value="Cyclic_Pdiesterase"/>
</dbReference>
<gene>
    <name evidence="3" type="primary">ORF16359</name>
</gene>
<feature type="compositionally biased region" description="Acidic residues" evidence="1">
    <location>
        <begin position="289"/>
        <end position="298"/>
    </location>
</feature>
<dbReference type="InterPro" id="IPR016135">
    <property type="entry name" value="UBQ-conjugating_enzyme/RWD"/>
</dbReference>